<reference evidence="3 4" key="1">
    <citation type="journal article" date="2014" name="Antonie Van Leeuwenhoek">
        <title>Hyphomonas beringensis sp. nov. and Hyphomonas chukchiensis sp. nov., isolated from surface seawater of the Bering Sea and Chukchi Sea.</title>
        <authorList>
            <person name="Li C."/>
            <person name="Lai Q."/>
            <person name="Li G."/>
            <person name="Dong C."/>
            <person name="Wang J."/>
            <person name="Liao Y."/>
            <person name="Shao Z."/>
        </authorList>
    </citation>
    <scope>NUCLEOTIDE SEQUENCE [LARGE SCALE GENOMIC DNA]</scope>
    <source>
        <strain evidence="3 4">22II1-22F38</strain>
    </source>
</reference>
<dbReference type="SUPFAM" id="SSF47616">
    <property type="entry name" value="GST C-terminal domain-like"/>
    <property type="match status" value="1"/>
</dbReference>
<dbReference type="EMBL" id="AWFH01000001">
    <property type="protein sequence ID" value="KCZ64837.1"/>
    <property type="molecule type" value="Genomic_DNA"/>
</dbReference>
<organism evidence="3 4">
    <name type="scientific">Hyphomonas atlantica</name>
    <dbReference type="NCBI Taxonomy" id="1280948"/>
    <lineage>
        <taxon>Bacteria</taxon>
        <taxon>Pseudomonadati</taxon>
        <taxon>Pseudomonadota</taxon>
        <taxon>Alphaproteobacteria</taxon>
        <taxon>Hyphomonadales</taxon>
        <taxon>Hyphomonadaceae</taxon>
        <taxon>Hyphomonas</taxon>
    </lineage>
</organism>
<comment type="caution">
    <text evidence="3">The sequence shown here is derived from an EMBL/GenBank/DDBJ whole genome shotgun (WGS) entry which is preliminary data.</text>
</comment>
<dbReference type="InterPro" id="IPR004045">
    <property type="entry name" value="Glutathione_S-Trfase_N"/>
</dbReference>
<evidence type="ECO:0000313" key="3">
    <source>
        <dbReference type="EMBL" id="KCZ64837.1"/>
    </source>
</evidence>
<dbReference type="OrthoDB" id="7054557at2"/>
<dbReference type="STRING" id="1280948.HY36_00260"/>
<sequence>MPGYTLYGAEVSYFTGKARAYLDWRGVDYVEELATQQVYRDIILPSVGWPVIPVMKTPSGEIVQDTADIIAHVEAAEGLSPPAIPDTPVQAFVAQLLQLYADEWLVLPAMHYRWNYNEDWAYQEFGAISAPDRPAPEQYDIGKRNGERFKGALPPLGVSPTTAPAIERSYEAFLREFSTHLEVHPYALGGRATLADFALYGPLYAHLYRDPTSGDLMKRYAPKVADWVERVKAGSPSEGELLPNDEIPLTLVPILARQMREQFPALHQTAELFGAWAETASPGTHVPRAVGQIEIDIEDTQGPAAARTFPLWRLQAALDAYSALEGDALARADDLLERIRGSALKEFSLPARLARTDYRIALAA</sequence>
<dbReference type="GO" id="GO:0005737">
    <property type="term" value="C:cytoplasm"/>
    <property type="evidence" value="ECO:0007669"/>
    <property type="project" value="TreeGrafter"/>
</dbReference>
<evidence type="ECO:0000313" key="2">
    <source>
        <dbReference type="EMBL" id="HAE93359.1"/>
    </source>
</evidence>
<dbReference type="Pfam" id="PF13417">
    <property type="entry name" value="GST_N_3"/>
    <property type="match status" value="1"/>
</dbReference>
<dbReference type="Gene3D" id="1.20.1050.10">
    <property type="match status" value="1"/>
</dbReference>
<keyword evidence="2" id="KW-0808">Transferase</keyword>
<name>A0A059EBB1_9PROT</name>
<dbReference type="Proteomes" id="UP000259173">
    <property type="component" value="Unassembled WGS sequence"/>
</dbReference>
<proteinExistence type="predicted"/>
<keyword evidence="4" id="KW-1185">Reference proteome</keyword>
<accession>A0A059EBB1</accession>
<dbReference type="Gene3D" id="3.40.30.10">
    <property type="entry name" value="Glutaredoxin"/>
    <property type="match status" value="1"/>
</dbReference>
<evidence type="ECO:0000313" key="5">
    <source>
        <dbReference type="Proteomes" id="UP000259173"/>
    </source>
</evidence>
<evidence type="ECO:0000313" key="4">
    <source>
        <dbReference type="Proteomes" id="UP000024547"/>
    </source>
</evidence>
<gene>
    <name evidence="2" type="ORF">DCG65_02280</name>
    <name evidence="3" type="ORF">HY36_00260</name>
</gene>
<protein>
    <submittedName>
        <fullName evidence="2">Glutathione S-transferase</fullName>
    </submittedName>
</protein>
<dbReference type="PANTHER" id="PTHR12289:SF67">
    <property type="match status" value="1"/>
</dbReference>
<dbReference type="InterPro" id="IPR036249">
    <property type="entry name" value="Thioredoxin-like_sf"/>
</dbReference>
<reference evidence="2 5" key="2">
    <citation type="journal article" date="2018" name="Nat. Biotechnol.">
        <title>A standardized bacterial taxonomy based on genome phylogeny substantially revises the tree of life.</title>
        <authorList>
            <person name="Parks D.H."/>
            <person name="Chuvochina M."/>
            <person name="Waite D.W."/>
            <person name="Rinke C."/>
            <person name="Skarshewski A."/>
            <person name="Chaumeil P.A."/>
            <person name="Hugenholtz P."/>
        </authorList>
    </citation>
    <scope>NUCLEOTIDE SEQUENCE [LARGE SCALE GENOMIC DNA]</scope>
    <source>
        <strain evidence="2">UBA8557</strain>
    </source>
</reference>
<dbReference type="eggNOG" id="COG0625">
    <property type="taxonomic scope" value="Bacteria"/>
</dbReference>
<evidence type="ECO:0000259" key="1">
    <source>
        <dbReference type="PROSITE" id="PS50405"/>
    </source>
</evidence>
<dbReference type="InterPro" id="IPR050931">
    <property type="entry name" value="Mito_Protein_Transport_Metaxin"/>
</dbReference>
<dbReference type="PATRIC" id="fig|1280948.3.peg.54"/>
<dbReference type="RefSeq" id="WP_035546687.1">
    <property type="nucleotide sequence ID" value="NZ_AWFH01000001.1"/>
</dbReference>
<dbReference type="SUPFAM" id="SSF52833">
    <property type="entry name" value="Thioredoxin-like"/>
    <property type="match status" value="1"/>
</dbReference>
<dbReference type="Pfam" id="PF13410">
    <property type="entry name" value="GST_C_2"/>
    <property type="match status" value="1"/>
</dbReference>
<dbReference type="PANTHER" id="PTHR12289">
    <property type="entry name" value="METAXIN RELATED"/>
    <property type="match status" value="1"/>
</dbReference>
<dbReference type="AlphaFoldDB" id="A0A059EBB1"/>
<dbReference type="PROSITE" id="PS50405">
    <property type="entry name" value="GST_CTER"/>
    <property type="match status" value="1"/>
</dbReference>
<dbReference type="InterPro" id="IPR010987">
    <property type="entry name" value="Glutathione-S-Trfase_C-like"/>
</dbReference>
<dbReference type="EMBL" id="DMBR01000070">
    <property type="protein sequence ID" value="HAE93359.1"/>
    <property type="molecule type" value="Genomic_DNA"/>
</dbReference>
<dbReference type="CDD" id="cd00299">
    <property type="entry name" value="GST_C_family"/>
    <property type="match status" value="1"/>
</dbReference>
<feature type="domain" description="GST C-terminal" evidence="1">
    <location>
        <begin position="86"/>
        <end position="251"/>
    </location>
</feature>
<dbReference type="InterPro" id="IPR036282">
    <property type="entry name" value="Glutathione-S-Trfase_C_sf"/>
</dbReference>
<dbReference type="GO" id="GO:0016740">
    <property type="term" value="F:transferase activity"/>
    <property type="evidence" value="ECO:0007669"/>
    <property type="project" value="UniProtKB-KW"/>
</dbReference>
<dbReference type="Proteomes" id="UP000024547">
    <property type="component" value="Unassembled WGS sequence"/>
</dbReference>